<dbReference type="Proteomes" id="UP000248889">
    <property type="component" value="Unassembled WGS sequence"/>
</dbReference>
<gene>
    <name evidence="3" type="ORF">DN069_03060</name>
</gene>
<dbReference type="AlphaFoldDB" id="A0A2X0JHF6"/>
<feature type="region of interest" description="Disordered" evidence="1">
    <location>
        <begin position="123"/>
        <end position="142"/>
    </location>
</feature>
<sequence length="192" mass="19462">MAGAGLAAAGAALASCSATFAASWPEAGAAGAGVALASCSATFTAPWPEAAGAGVVLASFSASCTACWVGIRSATAVVFVAASAGVACWPTRTAEAATQDAIRTPVVRRAGVRVRPRRMSLQRSWAAGSSRPRTGRAGSREPLGVLAGCSRHARRTHALRALPVERVRGADPPGSPVLDRALSRRWVAAAFR</sequence>
<keyword evidence="4" id="KW-1185">Reference proteome</keyword>
<organism evidence="3 4">
    <name type="scientific">Streptacidiphilus pinicola</name>
    <dbReference type="NCBI Taxonomy" id="2219663"/>
    <lineage>
        <taxon>Bacteria</taxon>
        <taxon>Bacillati</taxon>
        <taxon>Actinomycetota</taxon>
        <taxon>Actinomycetes</taxon>
        <taxon>Kitasatosporales</taxon>
        <taxon>Streptomycetaceae</taxon>
        <taxon>Streptacidiphilus</taxon>
    </lineage>
</organism>
<evidence type="ECO:0000256" key="1">
    <source>
        <dbReference type="SAM" id="MobiDB-lite"/>
    </source>
</evidence>
<comment type="caution">
    <text evidence="3">The sequence shown here is derived from an EMBL/GenBank/DDBJ whole genome shotgun (WGS) entry which is preliminary data.</text>
</comment>
<proteinExistence type="predicted"/>
<dbReference type="EMBL" id="QKYN01000012">
    <property type="protein sequence ID" value="RAG87108.1"/>
    <property type="molecule type" value="Genomic_DNA"/>
</dbReference>
<name>A0A2X0JHF6_9ACTN</name>
<reference evidence="3 4" key="1">
    <citation type="submission" date="2018-06" db="EMBL/GenBank/DDBJ databases">
        <title>Streptacidiphilus pinicola sp. nov., isolated from pine grove soil.</title>
        <authorList>
            <person name="Roh S.G."/>
            <person name="Park S."/>
            <person name="Kim M.-K."/>
            <person name="Yun B.-R."/>
            <person name="Park J."/>
            <person name="Kim M.J."/>
            <person name="Kim Y.S."/>
            <person name="Kim S.B."/>
        </authorList>
    </citation>
    <scope>NUCLEOTIDE SEQUENCE [LARGE SCALE GENOMIC DNA]</scope>
    <source>
        <strain evidence="3 4">MMS16-CNU450</strain>
    </source>
</reference>
<feature type="chain" id="PRO_5016029257" evidence="2">
    <location>
        <begin position="22"/>
        <end position="192"/>
    </location>
</feature>
<protein>
    <submittedName>
        <fullName evidence="3">Uncharacterized protein</fullName>
    </submittedName>
</protein>
<accession>A0A2X0JHF6</accession>
<evidence type="ECO:0000256" key="2">
    <source>
        <dbReference type="SAM" id="SignalP"/>
    </source>
</evidence>
<evidence type="ECO:0000313" key="3">
    <source>
        <dbReference type="EMBL" id="RAG87108.1"/>
    </source>
</evidence>
<feature type="signal peptide" evidence="2">
    <location>
        <begin position="1"/>
        <end position="21"/>
    </location>
</feature>
<evidence type="ECO:0000313" key="4">
    <source>
        <dbReference type="Proteomes" id="UP000248889"/>
    </source>
</evidence>
<keyword evidence="2" id="KW-0732">Signal</keyword>